<evidence type="ECO:0000256" key="1">
    <source>
        <dbReference type="SAM" id="MobiDB-lite"/>
    </source>
</evidence>
<feature type="region of interest" description="Disordered" evidence="1">
    <location>
        <begin position="41"/>
        <end position="90"/>
    </location>
</feature>
<reference evidence="2 3" key="1">
    <citation type="submission" date="2021-01" db="EMBL/GenBank/DDBJ databases">
        <title>Whole genome shotgun sequence of Verrucosispora gifhornensis NBRC 16317.</title>
        <authorList>
            <person name="Komaki H."/>
            <person name="Tamura T."/>
        </authorList>
    </citation>
    <scope>NUCLEOTIDE SEQUENCE [LARGE SCALE GENOMIC DNA]</scope>
    <source>
        <strain evidence="2 3">NBRC 16317</strain>
    </source>
</reference>
<sequence length="103" mass="11462">MQDDPVTADHSVEPSAIRVELRRVVVPEAVVLDRHPIVRPSKIETGEEPALGRHHPLGTRTRQPGQHEPNPSAGLLRRLGTGIRQVDRRERAAARRNYAARCG</sequence>
<dbReference type="Proteomes" id="UP000647860">
    <property type="component" value="Unassembled WGS sequence"/>
</dbReference>
<evidence type="ECO:0000313" key="2">
    <source>
        <dbReference type="EMBL" id="GIJ18302.1"/>
    </source>
</evidence>
<proteinExistence type="predicted"/>
<organism evidence="2 3">
    <name type="scientific">Micromonospora gifhornensis</name>
    <dbReference type="NCBI Taxonomy" id="84594"/>
    <lineage>
        <taxon>Bacteria</taxon>
        <taxon>Bacillati</taxon>
        <taxon>Actinomycetota</taxon>
        <taxon>Actinomycetes</taxon>
        <taxon>Micromonosporales</taxon>
        <taxon>Micromonosporaceae</taxon>
        <taxon>Micromonospora</taxon>
    </lineage>
</organism>
<keyword evidence="3" id="KW-1185">Reference proteome</keyword>
<comment type="caution">
    <text evidence="2">The sequence shown here is derived from an EMBL/GenBank/DDBJ whole genome shotgun (WGS) entry which is preliminary data.</text>
</comment>
<accession>A0ABQ4IK63</accession>
<protein>
    <submittedName>
        <fullName evidence="2">Uncharacterized protein</fullName>
    </submittedName>
</protein>
<dbReference type="EMBL" id="BOPA01000038">
    <property type="protein sequence ID" value="GIJ18302.1"/>
    <property type="molecule type" value="Genomic_DNA"/>
</dbReference>
<gene>
    <name evidence="2" type="ORF">Vgi01_49860</name>
</gene>
<evidence type="ECO:0000313" key="3">
    <source>
        <dbReference type="Proteomes" id="UP000647860"/>
    </source>
</evidence>
<name>A0ABQ4IK63_9ACTN</name>